<reference evidence="5 6" key="1">
    <citation type="submission" date="2019-02" db="EMBL/GenBank/DDBJ databases">
        <title>Genomic Encyclopedia of Type Strains, Phase IV (KMG-IV): sequencing the most valuable type-strain genomes for metagenomic binning, comparative biology and taxonomic classification.</title>
        <authorList>
            <person name="Goeker M."/>
        </authorList>
    </citation>
    <scope>NUCLEOTIDE SEQUENCE [LARGE SCALE GENOMIC DNA]</scope>
    <source>
        <strain evidence="5 6">DSM 18116</strain>
    </source>
</reference>
<keyword evidence="1" id="KW-0889">Transcription antitermination</keyword>
<evidence type="ECO:0000256" key="1">
    <source>
        <dbReference type="ARBA" id="ARBA00022814"/>
    </source>
</evidence>
<evidence type="ECO:0000259" key="4">
    <source>
        <dbReference type="SMART" id="SM00738"/>
    </source>
</evidence>
<evidence type="ECO:0000256" key="3">
    <source>
        <dbReference type="ARBA" id="ARBA00023163"/>
    </source>
</evidence>
<keyword evidence="2" id="KW-0805">Transcription regulation</keyword>
<name>A0A4Q7MVY5_9BACT</name>
<dbReference type="GO" id="GO:0006354">
    <property type="term" value="P:DNA-templated transcription elongation"/>
    <property type="evidence" value="ECO:0007669"/>
    <property type="project" value="InterPro"/>
</dbReference>
<dbReference type="Gene3D" id="3.30.70.940">
    <property type="entry name" value="NusG, N-terminal domain"/>
    <property type="match status" value="1"/>
</dbReference>
<dbReference type="RefSeq" id="WP_130542634.1">
    <property type="nucleotide sequence ID" value="NZ_CP042431.1"/>
</dbReference>
<dbReference type="EMBL" id="SGXA01000002">
    <property type="protein sequence ID" value="RZS72194.1"/>
    <property type="molecule type" value="Genomic_DNA"/>
</dbReference>
<dbReference type="GO" id="GO:0031564">
    <property type="term" value="P:transcription antitermination"/>
    <property type="evidence" value="ECO:0007669"/>
    <property type="project" value="UniProtKB-KW"/>
</dbReference>
<organism evidence="5 6">
    <name type="scientific">Pseudobacter ginsenosidimutans</name>
    <dbReference type="NCBI Taxonomy" id="661488"/>
    <lineage>
        <taxon>Bacteria</taxon>
        <taxon>Pseudomonadati</taxon>
        <taxon>Bacteroidota</taxon>
        <taxon>Chitinophagia</taxon>
        <taxon>Chitinophagales</taxon>
        <taxon>Chitinophagaceae</taxon>
        <taxon>Pseudobacter</taxon>
    </lineage>
</organism>
<dbReference type="AlphaFoldDB" id="A0A4Q7MVY5"/>
<dbReference type="InterPro" id="IPR036735">
    <property type="entry name" value="NGN_dom_sf"/>
</dbReference>
<dbReference type="NCBIfam" id="NF033644">
    <property type="entry name" value="antiterm_UpxY"/>
    <property type="match status" value="1"/>
</dbReference>
<dbReference type="PANTHER" id="PTHR30265:SF4">
    <property type="entry name" value="KOW MOTIF FAMILY PROTEIN, EXPRESSED"/>
    <property type="match status" value="1"/>
</dbReference>
<gene>
    <name evidence="5" type="ORF">EV199_4110</name>
</gene>
<evidence type="ECO:0000256" key="2">
    <source>
        <dbReference type="ARBA" id="ARBA00023015"/>
    </source>
</evidence>
<dbReference type="Proteomes" id="UP000293874">
    <property type="component" value="Unassembled WGS sequence"/>
</dbReference>
<protein>
    <submittedName>
        <fullName evidence="5">Transcription antitermination factor NusG</fullName>
    </submittedName>
</protein>
<dbReference type="Pfam" id="PF02357">
    <property type="entry name" value="NusG"/>
    <property type="match status" value="1"/>
</dbReference>
<keyword evidence="6" id="KW-1185">Reference proteome</keyword>
<dbReference type="InterPro" id="IPR006645">
    <property type="entry name" value="NGN-like_dom"/>
</dbReference>
<dbReference type="SMART" id="SM00738">
    <property type="entry name" value="NGN"/>
    <property type="match status" value="1"/>
</dbReference>
<accession>A0A4Q7MVY5</accession>
<evidence type="ECO:0000313" key="6">
    <source>
        <dbReference type="Proteomes" id="UP000293874"/>
    </source>
</evidence>
<dbReference type="PANTHER" id="PTHR30265">
    <property type="entry name" value="RHO-INTERACTING TRANSCRIPTION TERMINATION FACTOR NUSG"/>
    <property type="match status" value="1"/>
</dbReference>
<keyword evidence="3" id="KW-0804">Transcription</keyword>
<proteinExistence type="predicted"/>
<dbReference type="CDD" id="cd09895">
    <property type="entry name" value="NGN_SP_UpxY"/>
    <property type="match status" value="1"/>
</dbReference>
<comment type="caution">
    <text evidence="5">The sequence shown here is derived from an EMBL/GenBank/DDBJ whole genome shotgun (WGS) entry which is preliminary data.</text>
</comment>
<dbReference type="OrthoDB" id="9796143at2"/>
<evidence type="ECO:0000313" key="5">
    <source>
        <dbReference type="EMBL" id="RZS72194.1"/>
    </source>
</evidence>
<feature type="domain" description="NusG-like N-terminal" evidence="4">
    <location>
        <begin position="7"/>
        <end position="104"/>
    </location>
</feature>
<dbReference type="InterPro" id="IPR043425">
    <property type="entry name" value="NusG-like"/>
</dbReference>
<sequence length="170" mass="20027">MEAADAIRKWYAIYTKPRWEKKANRLLQEKGIESYCPLNKVYRKWSDRMKVVEEPLFKSYIFVRVTEEEKVPVRMTAGVMNFVYWLGNPAIVKDKEIETIKLFLENYREIEVIPVTLKPGQEISIPSGIFMGERARVENVKKNYVIVTIKSLGYQLKARLQHVKAQRSKK</sequence>
<dbReference type="SUPFAM" id="SSF82679">
    <property type="entry name" value="N-utilization substance G protein NusG, N-terminal domain"/>
    <property type="match status" value="1"/>
</dbReference>